<dbReference type="EMBL" id="JAGMVJ010000001">
    <property type="protein sequence ID" value="KAH7096086.1"/>
    <property type="molecule type" value="Genomic_DNA"/>
</dbReference>
<evidence type="ECO:0000259" key="7">
    <source>
        <dbReference type="Pfam" id="PF02441"/>
    </source>
</evidence>
<evidence type="ECO:0000256" key="1">
    <source>
        <dbReference type="ARBA" id="ARBA00022602"/>
    </source>
</evidence>
<evidence type="ECO:0000256" key="2">
    <source>
        <dbReference type="ARBA" id="ARBA00022630"/>
    </source>
</evidence>
<dbReference type="OrthoDB" id="5126881at2759"/>
<comment type="catalytic activity">
    <reaction evidence="6">
        <text>dimethylallyl phosphate + FMNH2 = prenylated FMNH2 + phosphate</text>
        <dbReference type="Rhea" id="RHEA:37743"/>
        <dbReference type="ChEBI" id="CHEBI:43474"/>
        <dbReference type="ChEBI" id="CHEBI:57618"/>
        <dbReference type="ChEBI" id="CHEBI:87467"/>
        <dbReference type="ChEBI" id="CHEBI:88052"/>
        <dbReference type="EC" id="2.5.1.129"/>
    </reaction>
</comment>
<gene>
    <name evidence="6" type="primary">PAD1</name>
    <name evidence="8" type="ORF">FB567DRAFT_587361</name>
</gene>
<feature type="binding site" evidence="6">
    <location>
        <position position="213"/>
    </location>
    <ligand>
        <name>dimethylallyl phosphate</name>
        <dbReference type="ChEBI" id="CHEBI:88052"/>
    </ligand>
</feature>
<feature type="binding site" evidence="6">
    <location>
        <position position="167"/>
    </location>
    <ligand>
        <name>FMN</name>
        <dbReference type="ChEBI" id="CHEBI:58210"/>
    </ligand>
</feature>
<feature type="binding site" evidence="6">
    <location>
        <position position="78"/>
    </location>
    <ligand>
        <name>FMN</name>
        <dbReference type="ChEBI" id="CHEBI:58210"/>
    </ligand>
</feature>
<dbReference type="Proteomes" id="UP000813461">
    <property type="component" value="Unassembled WGS sequence"/>
</dbReference>
<feature type="domain" description="Flavoprotein" evidence="7">
    <location>
        <begin position="44"/>
        <end position="209"/>
    </location>
</feature>
<sequence length="246" mass="27337">MTKTSSIFWHHLTARSITFRKTLHPVSLEFQHAATTHTHSARRKRIVVAVTGATGAPLAVELLHRLRRMSIETHLILSTWGASTLKYELDAPNNTAKYLESLADFVHSPRDVSASLSSGSFLTHGMIVVPCSMKTLAGIRIGYDSDLITRAAGVALKERRKLVLVARETPLSTIHLENMLEVTRAGAVVFPPVMAFYTRPKGIEGMVKQSVTRMVDCLNLASEEHDEEDGRWAGFDWEGKKRSDSM</sequence>
<dbReference type="SUPFAM" id="SSF52507">
    <property type="entry name" value="Homo-oligomeric flavin-containing Cys decarboxylases, HFCD"/>
    <property type="match status" value="1"/>
</dbReference>
<dbReference type="HAMAP" id="MF_01984">
    <property type="entry name" value="ubiX_pad"/>
    <property type="match status" value="1"/>
</dbReference>
<keyword evidence="1 6" id="KW-0637">Prenyltransferase</keyword>
<comment type="caution">
    <text evidence="8">The sequence shown here is derived from an EMBL/GenBank/DDBJ whole genome shotgun (WGS) entry which is preliminary data.</text>
</comment>
<comment type="similarity">
    <text evidence="5 6">Belongs to the UbiX/PAD1 family.</text>
</comment>
<evidence type="ECO:0000313" key="9">
    <source>
        <dbReference type="Proteomes" id="UP000813461"/>
    </source>
</evidence>
<feature type="binding site" evidence="6">
    <location>
        <begin position="132"/>
        <end position="135"/>
    </location>
    <ligand>
        <name>FMN</name>
        <dbReference type="ChEBI" id="CHEBI:58210"/>
    </ligand>
</feature>
<dbReference type="GO" id="GO:0106141">
    <property type="term" value="F:flavin prenyltransferase activity"/>
    <property type="evidence" value="ECO:0007669"/>
    <property type="project" value="UniProtKB-EC"/>
</dbReference>
<keyword evidence="2 6" id="KW-0285">Flavoprotein</keyword>
<proteinExistence type="inferred from homology"/>
<feature type="binding site" evidence="6">
    <location>
        <begin position="52"/>
        <end position="54"/>
    </location>
    <ligand>
        <name>FMN</name>
        <dbReference type="ChEBI" id="CHEBI:58210"/>
    </ligand>
</feature>
<dbReference type="Pfam" id="PF02441">
    <property type="entry name" value="Flavoprotein"/>
    <property type="match status" value="1"/>
</dbReference>
<keyword evidence="3 6" id="KW-0288">FMN</keyword>
<keyword evidence="9" id="KW-1185">Reference proteome</keyword>
<comment type="subcellular location">
    <subcellularLocation>
        <location evidence="6">Mitochondrion</location>
    </subcellularLocation>
</comment>
<comment type="function">
    <text evidence="6">Flavin prenyltransferase that catalyzes the synthesis of the prenylated FMN cofactor (prenyl-FMN) for the ferulic acid decarboxylase FDC1. The prenyltransferase is metal-independent and links a dimethylallyl moiety from dimethylallyl monophosphate (DMAP) to the flavin N5 and C6 atoms of FMN.</text>
</comment>
<feature type="binding site" evidence="6">
    <location>
        <position position="197"/>
    </location>
    <ligand>
        <name>dimethylallyl phosphate</name>
        <dbReference type="ChEBI" id="CHEBI:88052"/>
    </ligand>
</feature>
<organism evidence="8 9">
    <name type="scientific">Paraphoma chrysanthemicola</name>
    <dbReference type="NCBI Taxonomy" id="798071"/>
    <lineage>
        <taxon>Eukaryota</taxon>
        <taxon>Fungi</taxon>
        <taxon>Dikarya</taxon>
        <taxon>Ascomycota</taxon>
        <taxon>Pezizomycotina</taxon>
        <taxon>Dothideomycetes</taxon>
        <taxon>Pleosporomycetidae</taxon>
        <taxon>Pleosporales</taxon>
        <taxon>Pleosporineae</taxon>
        <taxon>Phaeosphaeriaceae</taxon>
        <taxon>Paraphoma</taxon>
    </lineage>
</organism>
<dbReference type="EC" id="2.5.1.129" evidence="6"/>
<evidence type="ECO:0000256" key="5">
    <source>
        <dbReference type="ARBA" id="ARBA00060793"/>
    </source>
</evidence>
<dbReference type="InterPro" id="IPR004507">
    <property type="entry name" value="UbiX-like"/>
</dbReference>
<dbReference type="NCBIfam" id="NF004685">
    <property type="entry name" value="PRK06029.1"/>
    <property type="match status" value="1"/>
</dbReference>
<dbReference type="InterPro" id="IPR036551">
    <property type="entry name" value="Flavin_trans-like"/>
</dbReference>
<evidence type="ECO:0000256" key="4">
    <source>
        <dbReference type="ARBA" id="ARBA00022679"/>
    </source>
</evidence>
<evidence type="ECO:0000313" key="8">
    <source>
        <dbReference type="EMBL" id="KAH7096086.1"/>
    </source>
</evidence>
<keyword evidence="4 6" id="KW-0808">Transferase</keyword>
<protein>
    <recommendedName>
        <fullName evidence="6">Flavin prenyltransferase PAD1, mitochondrial</fullName>
        <ecNumber evidence="6">2.5.1.129</ecNumber>
    </recommendedName>
</protein>
<comment type="subunit">
    <text evidence="6">Oligomer.</text>
</comment>
<accession>A0A8K0RMJ2</accession>
<dbReference type="AlphaFoldDB" id="A0A8K0RMJ2"/>
<reference evidence="8" key="1">
    <citation type="journal article" date="2021" name="Nat. Commun.">
        <title>Genetic determinants of endophytism in the Arabidopsis root mycobiome.</title>
        <authorList>
            <person name="Mesny F."/>
            <person name="Miyauchi S."/>
            <person name="Thiergart T."/>
            <person name="Pickel B."/>
            <person name="Atanasova L."/>
            <person name="Karlsson M."/>
            <person name="Huettel B."/>
            <person name="Barry K.W."/>
            <person name="Haridas S."/>
            <person name="Chen C."/>
            <person name="Bauer D."/>
            <person name="Andreopoulos W."/>
            <person name="Pangilinan J."/>
            <person name="LaButti K."/>
            <person name="Riley R."/>
            <person name="Lipzen A."/>
            <person name="Clum A."/>
            <person name="Drula E."/>
            <person name="Henrissat B."/>
            <person name="Kohler A."/>
            <person name="Grigoriev I.V."/>
            <person name="Martin F.M."/>
            <person name="Hacquard S."/>
        </authorList>
    </citation>
    <scope>NUCLEOTIDE SEQUENCE</scope>
    <source>
        <strain evidence="8">MPI-SDFR-AT-0120</strain>
    </source>
</reference>
<dbReference type="InterPro" id="IPR003382">
    <property type="entry name" value="Flavoprotein"/>
</dbReference>
<evidence type="ECO:0000256" key="3">
    <source>
        <dbReference type="ARBA" id="ARBA00022643"/>
    </source>
</evidence>
<name>A0A8K0RMJ2_9PLEO</name>
<keyword evidence="6" id="KW-0496">Mitochondrion</keyword>
<dbReference type="GO" id="GO:0005739">
    <property type="term" value="C:mitochondrion"/>
    <property type="evidence" value="ECO:0007669"/>
    <property type="project" value="UniProtKB-SubCell"/>
</dbReference>
<dbReference type="Gene3D" id="3.40.50.1950">
    <property type="entry name" value="Flavin prenyltransferase-like"/>
    <property type="match status" value="1"/>
</dbReference>
<dbReference type="FunFam" id="3.40.50.1950:FF:000001">
    <property type="entry name" value="Flavin prenyltransferase UbiX"/>
    <property type="match status" value="1"/>
</dbReference>
<evidence type="ECO:0000256" key="6">
    <source>
        <dbReference type="HAMAP-Rule" id="MF_03197"/>
    </source>
</evidence>
<dbReference type="NCBIfam" id="TIGR00421">
    <property type="entry name" value="ubiX_pad"/>
    <property type="match status" value="1"/>
</dbReference>